<name>A0ABV0ILB7_9MICC</name>
<keyword evidence="3" id="KW-1185">Reference proteome</keyword>
<gene>
    <name evidence="2" type="ORF">ABDK96_14830</name>
</gene>
<dbReference type="PROSITE" id="PS51257">
    <property type="entry name" value="PROKAR_LIPOPROTEIN"/>
    <property type="match status" value="1"/>
</dbReference>
<keyword evidence="1" id="KW-1133">Transmembrane helix</keyword>
<evidence type="ECO:0000313" key="3">
    <source>
        <dbReference type="Proteomes" id="UP001484097"/>
    </source>
</evidence>
<evidence type="ECO:0000313" key="2">
    <source>
        <dbReference type="EMBL" id="MEO9248957.1"/>
    </source>
</evidence>
<comment type="caution">
    <text evidence="2">The sequence shown here is derived from an EMBL/GenBank/DDBJ whole genome shotgun (WGS) entry which is preliminary data.</text>
</comment>
<accession>A0ABV0ILB7</accession>
<feature type="transmembrane region" description="Helical" evidence="1">
    <location>
        <begin position="142"/>
        <end position="160"/>
    </location>
</feature>
<feature type="transmembrane region" description="Helical" evidence="1">
    <location>
        <begin position="114"/>
        <end position="136"/>
    </location>
</feature>
<proteinExistence type="predicted"/>
<sequence length="174" mass="17815">MVGEMRRWHASLLLACSAVGCLAGVLSPTLWVNWSGSPLAVVAAFPVVALAGSVILASLTGQLGTGLLLLVGAVGVSVPLLMLSWFTVGPSALVGLWMLGAGLLSWSDRRSRAAVVRSGALVLVAGLGQIAAWWFVPAAPEAAAVVLNVLIVGFLAWQALRCAPAAMPADHQSI</sequence>
<keyword evidence="1" id="KW-0472">Membrane</keyword>
<organism evidence="2 3">
    <name type="scientific">Citricoccus nitrophenolicus</name>
    <dbReference type="NCBI Taxonomy" id="863575"/>
    <lineage>
        <taxon>Bacteria</taxon>
        <taxon>Bacillati</taxon>
        <taxon>Actinomycetota</taxon>
        <taxon>Actinomycetes</taxon>
        <taxon>Micrococcales</taxon>
        <taxon>Micrococcaceae</taxon>
        <taxon>Citricoccus</taxon>
    </lineage>
</organism>
<reference evidence="2 3" key="1">
    <citation type="submission" date="2024-05" db="EMBL/GenBank/DDBJ databases">
        <authorList>
            <person name="Yi C."/>
        </authorList>
    </citation>
    <scope>NUCLEOTIDE SEQUENCE [LARGE SCALE GENOMIC DNA]</scope>
    <source>
        <strain evidence="2 3">XS13</strain>
    </source>
</reference>
<feature type="transmembrane region" description="Helical" evidence="1">
    <location>
        <begin position="39"/>
        <end position="59"/>
    </location>
</feature>
<feature type="transmembrane region" description="Helical" evidence="1">
    <location>
        <begin position="66"/>
        <end position="85"/>
    </location>
</feature>
<evidence type="ECO:0000256" key="1">
    <source>
        <dbReference type="SAM" id="Phobius"/>
    </source>
</evidence>
<dbReference type="RefSeq" id="WP_309810080.1">
    <property type="nucleotide sequence ID" value="NZ_JBDXMX010000007.1"/>
</dbReference>
<protein>
    <submittedName>
        <fullName evidence="2">Uncharacterized protein</fullName>
    </submittedName>
</protein>
<dbReference type="EMBL" id="JBDXMX010000007">
    <property type="protein sequence ID" value="MEO9248957.1"/>
    <property type="molecule type" value="Genomic_DNA"/>
</dbReference>
<keyword evidence="1" id="KW-0812">Transmembrane</keyword>
<dbReference type="Proteomes" id="UP001484097">
    <property type="component" value="Unassembled WGS sequence"/>
</dbReference>